<accession>A0ACD5XNX3</accession>
<evidence type="ECO:0000313" key="2">
    <source>
        <dbReference type="Proteomes" id="UP001732700"/>
    </source>
</evidence>
<dbReference type="Proteomes" id="UP001732700">
    <property type="component" value="Chromosome 5A"/>
</dbReference>
<evidence type="ECO:0000313" key="1">
    <source>
        <dbReference type="EnsemblPlants" id="AVESA.00010b.r2.5AG0828370.1.CDS"/>
    </source>
</evidence>
<reference evidence="1" key="1">
    <citation type="submission" date="2021-05" db="EMBL/GenBank/DDBJ databases">
        <authorList>
            <person name="Scholz U."/>
            <person name="Mascher M."/>
            <person name="Fiebig A."/>
        </authorList>
    </citation>
    <scope>NUCLEOTIDE SEQUENCE [LARGE SCALE GENOMIC DNA]</scope>
</reference>
<name>A0ACD5XNX3_AVESA</name>
<proteinExistence type="predicted"/>
<sequence length="130" mass="14026">MGPWGANGGGLREMDGKSQRLESVTIRTNSIVEKMSFSYVNEDRQIQNAGPWGQTDAETTSEETFGPSEFVKGISRGVYVNTSYLIGLKIVTTYGPFGTNPGIAPFNATVLAYKTVVGFFGDGDSSLDRL</sequence>
<dbReference type="EnsemblPlants" id="AVESA.00010b.r2.5AG0828370.1">
    <property type="protein sequence ID" value="AVESA.00010b.r2.5AG0828370.1.CDS"/>
    <property type="gene ID" value="AVESA.00010b.r2.5AG0828370"/>
</dbReference>
<organism evidence="1 2">
    <name type="scientific">Avena sativa</name>
    <name type="common">Oat</name>
    <dbReference type="NCBI Taxonomy" id="4498"/>
    <lineage>
        <taxon>Eukaryota</taxon>
        <taxon>Viridiplantae</taxon>
        <taxon>Streptophyta</taxon>
        <taxon>Embryophyta</taxon>
        <taxon>Tracheophyta</taxon>
        <taxon>Spermatophyta</taxon>
        <taxon>Magnoliopsida</taxon>
        <taxon>Liliopsida</taxon>
        <taxon>Poales</taxon>
        <taxon>Poaceae</taxon>
        <taxon>BOP clade</taxon>
        <taxon>Pooideae</taxon>
        <taxon>Poodae</taxon>
        <taxon>Poeae</taxon>
        <taxon>Poeae Chloroplast Group 1 (Aveneae type)</taxon>
        <taxon>Aveninae</taxon>
        <taxon>Avena</taxon>
    </lineage>
</organism>
<reference evidence="1" key="2">
    <citation type="submission" date="2025-09" db="UniProtKB">
        <authorList>
            <consortium name="EnsemblPlants"/>
        </authorList>
    </citation>
    <scope>IDENTIFICATION</scope>
</reference>
<keyword evidence="2" id="KW-1185">Reference proteome</keyword>
<protein>
    <submittedName>
        <fullName evidence="1">Uncharacterized protein</fullName>
    </submittedName>
</protein>